<dbReference type="EMBL" id="JAPCWZ010000009">
    <property type="protein sequence ID" value="KAK8851591.1"/>
    <property type="molecule type" value="Genomic_DNA"/>
</dbReference>
<evidence type="ECO:0000259" key="11">
    <source>
        <dbReference type="Pfam" id="PF02230"/>
    </source>
</evidence>
<evidence type="ECO:0000256" key="2">
    <source>
        <dbReference type="ARBA" id="ARBA00012423"/>
    </source>
</evidence>
<sequence>MITLSYQSSLIASLVCLLALLLSLVSAQQVLNFPAFPDPDLFSPTMSALRRLPPLLFPPAKKHTATVIFVHGLGDTGYGWADAVENWRRRSKLDEVKFILPHAPQIPITCNGGMRMPGWFDIFALGGRPDDLRKNQDEKGIEVTRDYLRDLVKAEMDGGIPAERIVLSGFSQGGAMSLLTGLTSNVKLGGIVGLSSWLPLDHKLPDYLKEYDLNHETPILMCHGDSDPVVPTAFGKSSSEALKEQGFKVTFTLYPGMAHSACVEELDEVQDFLSKCLPALEGQK</sequence>
<dbReference type="SUPFAM" id="SSF53474">
    <property type="entry name" value="alpha/beta-Hydrolases"/>
    <property type="match status" value="1"/>
</dbReference>
<comment type="catalytic activity">
    <reaction evidence="9">
        <text>S-hexadecanoyl-L-cysteinyl-[protein] + H2O = L-cysteinyl-[protein] + hexadecanoate + H(+)</text>
        <dbReference type="Rhea" id="RHEA:19233"/>
        <dbReference type="Rhea" id="RHEA-COMP:10131"/>
        <dbReference type="Rhea" id="RHEA-COMP:11032"/>
        <dbReference type="ChEBI" id="CHEBI:7896"/>
        <dbReference type="ChEBI" id="CHEBI:15377"/>
        <dbReference type="ChEBI" id="CHEBI:15378"/>
        <dbReference type="ChEBI" id="CHEBI:29950"/>
        <dbReference type="ChEBI" id="CHEBI:74151"/>
        <dbReference type="EC" id="3.1.2.22"/>
    </reaction>
</comment>
<accession>A0ABR2HR77</accession>
<evidence type="ECO:0000256" key="1">
    <source>
        <dbReference type="ARBA" id="ARBA00006499"/>
    </source>
</evidence>
<evidence type="ECO:0000256" key="6">
    <source>
        <dbReference type="ARBA" id="ARBA00022832"/>
    </source>
</evidence>
<keyword evidence="5" id="KW-0378">Hydrolase</keyword>
<keyword evidence="4" id="KW-0719">Serine esterase</keyword>
<feature type="signal peptide" evidence="10">
    <location>
        <begin position="1"/>
        <end position="27"/>
    </location>
</feature>
<evidence type="ECO:0000256" key="7">
    <source>
        <dbReference type="ARBA" id="ARBA00029392"/>
    </source>
</evidence>
<protein>
    <recommendedName>
        <fullName evidence="3">Acyl-protein thioesterase 1</fullName>
        <ecNumber evidence="2">3.1.2.22</ecNumber>
    </recommendedName>
    <alternativeName>
        <fullName evidence="8">Palmitoyl-protein hydrolase</fullName>
    </alternativeName>
</protein>
<evidence type="ECO:0000256" key="10">
    <source>
        <dbReference type="SAM" id="SignalP"/>
    </source>
</evidence>
<dbReference type="InterPro" id="IPR050565">
    <property type="entry name" value="LYPA1-2/EST-like"/>
</dbReference>
<dbReference type="EC" id="3.1.2.22" evidence="2"/>
<dbReference type="Gene3D" id="3.40.50.1820">
    <property type="entry name" value="alpha/beta hydrolase"/>
    <property type="match status" value="1"/>
</dbReference>
<feature type="domain" description="Phospholipase/carboxylesterase/thioesterase" evidence="11">
    <location>
        <begin position="58"/>
        <end position="276"/>
    </location>
</feature>
<evidence type="ECO:0000313" key="12">
    <source>
        <dbReference type="EMBL" id="KAK8851591.1"/>
    </source>
</evidence>
<comment type="caution">
    <text evidence="12">The sequence shown here is derived from an EMBL/GenBank/DDBJ whole genome shotgun (WGS) entry which is preliminary data.</text>
</comment>
<evidence type="ECO:0000256" key="9">
    <source>
        <dbReference type="ARBA" id="ARBA00047337"/>
    </source>
</evidence>
<evidence type="ECO:0000256" key="3">
    <source>
        <dbReference type="ARBA" id="ARBA00014923"/>
    </source>
</evidence>
<dbReference type="InterPro" id="IPR029058">
    <property type="entry name" value="AB_hydrolase_fold"/>
</dbReference>
<keyword evidence="6" id="KW-0276">Fatty acid metabolism</keyword>
<keyword evidence="6" id="KW-0443">Lipid metabolism</keyword>
<gene>
    <name evidence="12" type="ORF">PGQ11_014070</name>
</gene>
<comment type="similarity">
    <text evidence="1">Belongs to the AB hydrolase superfamily. AB hydrolase 2 family.</text>
</comment>
<keyword evidence="10" id="KW-0732">Signal</keyword>
<dbReference type="PANTHER" id="PTHR10655">
    <property type="entry name" value="LYSOPHOSPHOLIPASE-RELATED"/>
    <property type="match status" value="1"/>
</dbReference>
<comment type="function">
    <text evidence="7">Hydrolyzes fatty acids from S-acylated cysteine residues in proteins with a strong preference for palmitoylated G-alpha proteins over other acyl substrates. Mediates the deacylation of G-alpha proteins such as GPA1 in vivo, but has weak or no activity toward palmitoylated Ras proteins. Has weak lysophospholipase activity in vitro; however such activity may not exist in vivo.</text>
</comment>
<proteinExistence type="inferred from homology"/>
<dbReference type="PANTHER" id="PTHR10655:SF17">
    <property type="entry name" value="LYSOPHOSPHOLIPASE-LIKE PROTEIN 1"/>
    <property type="match status" value="1"/>
</dbReference>
<dbReference type="Proteomes" id="UP001390339">
    <property type="component" value="Unassembled WGS sequence"/>
</dbReference>
<evidence type="ECO:0000256" key="4">
    <source>
        <dbReference type="ARBA" id="ARBA00022487"/>
    </source>
</evidence>
<feature type="chain" id="PRO_5045240908" description="Acyl-protein thioesterase 1" evidence="10">
    <location>
        <begin position="28"/>
        <end position="284"/>
    </location>
</feature>
<evidence type="ECO:0000256" key="5">
    <source>
        <dbReference type="ARBA" id="ARBA00022801"/>
    </source>
</evidence>
<dbReference type="Pfam" id="PF02230">
    <property type="entry name" value="Abhydrolase_2"/>
    <property type="match status" value="1"/>
</dbReference>
<evidence type="ECO:0000313" key="13">
    <source>
        <dbReference type="Proteomes" id="UP001390339"/>
    </source>
</evidence>
<dbReference type="InterPro" id="IPR003140">
    <property type="entry name" value="PLipase/COase/thioEstase"/>
</dbReference>
<name>A0ABR2HR77_9PEZI</name>
<keyword evidence="13" id="KW-1185">Reference proteome</keyword>
<reference evidence="12 13" key="1">
    <citation type="journal article" date="2024" name="IMA Fungus">
        <title>Apiospora arundinis, a panoply of carbohydrate-active enzymes and secondary metabolites.</title>
        <authorList>
            <person name="Sorensen T."/>
            <person name="Petersen C."/>
            <person name="Muurmann A.T."/>
            <person name="Christiansen J.V."/>
            <person name="Brundto M.L."/>
            <person name="Overgaard C.K."/>
            <person name="Boysen A.T."/>
            <person name="Wollenberg R.D."/>
            <person name="Larsen T.O."/>
            <person name="Sorensen J.L."/>
            <person name="Nielsen K.L."/>
            <person name="Sondergaard T.E."/>
        </authorList>
    </citation>
    <scope>NUCLEOTIDE SEQUENCE [LARGE SCALE GENOMIC DNA]</scope>
    <source>
        <strain evidence="12 13">AAU 773</strain>
    </source>
</reference>
<evidence type="ECO:0000256" key="8">
    <source>
        <dbReference type="ARBA" id="ARBA00031195"/>
    </source>
</evidence>
<organism evidence="12 13">
    <name type="scientific">Apiospora arundinis</name>
    <dbReference type="NCBI Taxonomy" id="335852"/>
    <lineage>
        <taxon>Eukaryota</taxon>
        <taxon>Fungi</taxon>
        <taxon>Dikarya</taxon>
        <taxon>Ascomycota</taxon>
        <taxon>Pezizomycotina</taxon>
        <taxon>Sordariomycetes</taxon>
        <taxon>Xylariomycetidae</taxon>
        <taxon>Amphisphaeriales</taxon>
        <taxon>Apiosporaceae</taxon>
        <taxon>Apiospora</taxon>
    </lineage>
</organism>